<protein>
    <submittedName>
        <fullName evidence="8">Glycosyltransferase</fullName>
        <ecNumber evidence="8">2.4.-.-</ecNumber>
    </submittedName>
</protein>
<dbReference type="PANTHER" id="PTHR43646">
    <property type="entry name" value="GLYCOSYLTRANSFERASE"/>
    <property type="match status" value="1"/>
</dbReference>
<evidence type="ECO:0000259" key="7">
    <source>
        <dbReference type="Pfam" id="PF00535"/>
    </source>
</evidence>
<feature type="transmembrane region" description="Helical" evidence="6">
    <location>
        <begin position="294"/>
        <end position="314"/>
    </location>
</feature>
<comment type="subcellular location">
    <subcellularLocation>
        <location evidence="1">Cell membrane</location>
    </subcellularLocation>
</comment>
<dbReference type="CDD" id="cd00761">
    <property type="entry name" value="Glyco_tranf_GTA_type"/>
    <property type="match status" value="1"/>
</dbReference>
<dbReference type="InterPro" id="IPR029044">
    <property type="entry name" value="Nucleotide-diphossugar_trans"/>
</dbReference>
<organism evidence="8 9">
    <name type="scientific">candidate division CSSED10-310 bacterium</name>
    <dbReference type="NCBI Taxonomy" id="2855610"/>
    <lineage>
        <taxon>Bacteria</taxon>
        <taxon>Bacteria division CSSED10-310</taxon>
    </lineage>
</organism>
<evidence type="ECO:0000256" key="1">
    <source>
        <dbReference type="ARBA" id="ARBA00004236"/>
    </source>
</evidence>
<dbReference type="InterPro" id="IPR001173">
    <property type="entry name" value="Glyco_trans_2-like"/>
</dbReference>
<evidence type="ECO:0000256" key="5">
    <source>
        <dbReference type="ARBA" id="ARBA00023136"/>
    </source>
</evidence>
<name>A0ABV6YZW7_UNCC1</name>
<evidence type="ECO:0000313" key="9">
    <source>
        <dbReference type="Proteomes" id="UP001594351"/>
    </source>
</evidence>
<reference evidence="8 9" key="1">
    <citation type="submission" date="2024-09" db="EMBL/GenBank/DDBJ databases">
        <title>Laminarin stimulates single cell rates of sulfate reduction while oxygen inhibits transcriptomic activity in coastal marine sediment.</title>
        <authorList>
            <person name="Lindsay M."/>
            <person name="Orcutt B."/>
            <person name="Emerson D."/>
            <person name="Stepanauskas R."/>
            <person name="D'Angelo T."/>
        </authorList>
    </citation>
    <scope>NUCLEOTIDE SEQUENCE [LARGE SCALE GENOMIC DNA]</scope>
    <source>
        <strain evidence="8">SAG AM-311-K15</strain>
    </source>
</reference>
<comment type="caution">
    <text evidence="8">The sequence shown here is derived from an EMBL/GenBank/DDBJ whole genome shotgun (WGS) entry which is preliminary data.</text>
</comment>
<dbReference type="Gene3D" id="3.90.550.10">
    <property type="entry name" value="Spore Coat Polysaccharide Biosynthesis Protein SpsA, Chain A"/>
    <property type="match status" value="1"/>
</dbReference>
<dbReference type="Proteomes" id="UP001594351">
    <property type="component" value="Unassembled WGS sequence"/>
</dbReference>
<proteinExistence type="predicted"/>
<gene>
    <name evidence="8" type="ORF">ACFL27_16210</name>
</gene>
<keyword evidence="6" id="KW-0812">Transmembrane</keyword>
<dbReference type="Pfam" id="PF00535">
    <property type="entry name" value="Glycos_transf_2"/>
    <property type="match status" value="1"/>
</dbReference>
<keyword evidence="5 6" id="KW-0472">Membrane</keyword>
<dbReference type="EC" id="2.4.-.-" evidence="8"/>
<evidence type="ECO:0000256" key="4">
    <source>
        <dbReference type="ARBA" id="ARBA00022679"/>
    </source>
</evidence>
<dbReference type="GO" id="GO:0016757">
    <property type="term" value="F:glycosyltransferase activity"/>
    <property type="evidence" value="ECO:0007669"/>
    <property type="project" value="UniProtKB-KW"/>
</dbReference>
<keyword evidence="2" id="KW-1003">Cell membrane</keyword>
<keyword evidence="3 8" id="KW-0328">Glycosyltransferase</keyword>
<evidence type="ECO:0000256" key="6">
    <source>
        <dbReference type="SAM" id="Phobius"/>
    </source>
</evidence>
<evidence type="ECO:0000256" key="3">
    <source>
        <dbReference type="ARBA" id="ARBA00022676"/>
    </source>
</evidence>
<feature type="transmembrane region" description="Helical" evidence="6">
    <location>
        <begin position="271"/>
        <end position="288"/>
    </location>
</feature>
<accession>A0ABV6YZW7</accession>
<evidence type="ECO:0000256" key="2">
    <source>
        <dbReference type="ARBA" id="ARBA00022475"/>
    </source>
</evidence>
<keyword evidence="9" id="KW-1185">Reference proteome</keyword>
<dbReference type="SUPFAM" id="SSF53448">
    <property type="entry name" value="Nucleotide-diphospho-sugar transferases"/>
    <property type="match status" value="1"/>
</dbReference>
<keyword evidence="4 8" id="KW-0808">Transferase</keyword>
<dbReference type="PANTHER" id="PTHR43646:SF2">
    <property type="entry name" value="GLYCOSYLTRANSFERASE 2-LIKE DOMAIN-CONTAINING PROTEIN"/>
    <property type="match status" value="1"/>
</dbReference>
<feature type="transmembrane region" description="Helical" evidence="6">
    <location>
        <begin position="131"/>
        <end position="149"/>
    </location>
</feature>
<feature type="domain" description="Glycosyltransferase 2-like" evidence="7">
    <location>
        <begin position="8"/>
        <end position="131"/>
    </location>
</feature>
<keyword evidence="6" id="KW-1133">Transmembrane helix</keyword>
<feature type="transmembrane region" description="Helical" evidence="6">
    <location>
        <begin position="239"/>
        <end position="259"/>
    </location>
</feature>
<evidence type="ECO:0000313" key="8">
    <source>
        <dbReference type="EMBL" id="MFC1851735.1"/>
    </source>
</evidence>
<sequence>MKTYPACSIIIPARNEEHNLPQLLTSLNQQEIKPTEILVVDDHSTDKTAHVARSFGARVIEARELPPGWVGKAWACHQGAQQAEGEVFIFLDADITMESDGLKKIFHTFLLQRGVVSLQPYHRVKKPYENLSAFFNIMIMAGMNAFTLLGKRWPPTGLFGPSLITSRQDYFQVGGHEKVKNRILEDLFLGQEYLHHDIPLRLYGGKGCLSFRMYPNGIGELIQGWSKAFATGASHSSPLVLILTVLWIAGSVISTTMLIRALVDLNVFEGSLWLSIYAGYAVQYSWIFKRLGTFSYWTSLFFPIPLSFFFYVFGKSLFMKLFQKKVIWKDRGI</sequence>
<dbReference type="EMBL" id="JBHPBY010000220">
    <property type="protein sequence ID" value="MFC1851735.1"/>
    <property type="molecule type" value="Genomic_DNA"/>
</dbReference>